<keyword evidence="3" id="KW-1185">Reference proteome</keyword>
<dbReference type="SUPFAM" id="SSF53041">
    <property type="entry name" value="Resolvase-like"/>
    <property type="match status" value="1"/>
</dbReference>
<dbReference type="PROSITE" id="PS51736">
    <property type="entry name" value="RECOMBINASES_3"/>
    <property type="match status" value="1"/>
</dbReference>
<dbReference type="RefSeq" id="WP_322777038.1">
    <property type="nucleotide sequence ID" value="NZ_JARJFB010000086.1"/>
</dbReference>
<dbReference type="InterPro" id="IPR006119">
    <property type="entry name" value="Resolv_N"/>
</dbReference>
<gene>
    <name evidence="2" type="ORF">Megvenef_01109</name>
</gene>
<dbReference type="PANTHER" id="PTHR30461:SF19">
    <property type="entry name" value="SITE-SPECIFIC RECOMBINASE RESOLVASE FAMILY"/>
    <property type="match status" value="1"/>
</dbReference>
<proteinExistence type="predicted"/>
<dbReference type="InterPro" id="IPR036162">
    <property type="entry name" value="Resolvase-like_N_sf"/>
</dbReference>
<dbReference type="EMBL" id="JARJFB010000086">
    <property type="protein sequence ID" value="MEA0971136.1"/>
    <property type="molecule type" value="Genomic_DNA"/>
</dbReference>
<dbReference type="Gene3D" id="3.40.50.1390">
    <property type="entry name" value="Resolvase, N-terminal catalytic domain"/>
    <property type="match status" value="1"/>
</dbReference>
<dbReference type="SMART" id="SM00857">
    <property type="entry name" value="Resolvase"/>
    <property type="match status" value="1"/>
</dbReference>
<comment type="caution">
    <text evidence="2">The sequence shown here is derived from an EMBL/GenBank/DDBJ whole genome shotgun (WGS) entry which is preliminary data.</text>
</comment>
<accession>A0ABU5NDB3</accession>
<dbReference type="InterPro" id="IPR050639">
    <property type="entry name" value="SSR_resolvase"/>
</dbReference>
<dbReference type="Proteomes" id="UP001291687">
    <property type="component" value="Unassembled WGS sequence"/>
</dbReference>
<organism evidence="2 3">
    <name type="scientific">Candidatus Megaera venefica</name>
    <dbReference type="NCBI Taxonomy" id="2055910"/>
    <lineage>
        <taxon>Bacteria</taxon>
        <taxon>Pseudomonadati</taxon>
        <taxon>Pseudomonadota</taxon>
        <taxon>Alphaproteobacteria</taxon>
        <taxon>Rickettsiales</taxon>
        <taxon>Rickettsiaceae</taxon>
        <taxon>Candidatus Megaera</taxon>
    </lineage>
</organism>
<dbReference type="CDD" id="cd03768">
    <property type="entry name" value="SR_ResInv"/>
    <property type="match status" value="1"/>
</dbReference>
<name>A0ABU5NDB3_9RICK</name>
<sequence length="205" mass="23473">MTKIIAYIRTSTDKQELNNQKLAILEYAQKNNLKINEFVEIQMSSRKTPKQRRIEEVLEKLSSTDMLIVTELSRLGRSTPEVIELVNELVARSIRVVILKQNLDISKHDMNSKVTITLFALFSDLERDLISQRTKDALALKKSQGQVLGKPVGTVQKSKFDKDASKIIELLNLGLSIRKIAKFFGYKNHISLNTYVNKRNLKDEV</sequence>
<protein>
    <submittedName>
        <fullName evidence="2">Resolvase</fullName>
    </submittedName>
</protein>
<evidence type="ECO:0000313" key="3">
    <source>
        <dbReference type="Proteomes" id="UP001291687"/>
    </source>
</evidence>
<evidence type="ECO:0000259" key="1">
    <source>
        <dbReference type="PROSITE" id="PS51736"/>
    </source>
</evidence>
<dbReference type="Pfam" id="PF00239">
    <property type="entry name" value="Resolvase"/>
    <property type="match status" value="1"/>
</dbReference>
<dbReference type="PANTHER" id="PTHR30461">
    <property type="entry name" value="DNA-INVERTASE FROM LAMBDOID PROPHAGE"/>
    <property type="match status" value="1"/>
</dbReference>
<evidence type="ECO:0000313" key="2">
    <source>
        <dbReference type="EMBL" id="MEA0971136.1"/>
    </source>
</evidence>
<reference evidence="2 3" key="1">
    <citation type="submission" date="2023-03" db="EMBL/GenBank/DDBJ databases">
        <title>Host association and intracellularity evolved multiple times independently in the Rickettsiales.</title>
        <authorList>
            <person name="Castelli M."/>
            <person name="Nardi T."/>
            <person name="Gammuto L."/>
            <person name="Bellinzona G."/>
            <person name="Sabaneyeva E."/>
            <person name="Potekhin A."/>
            <person name="Serra V."/>
            <person name="Petroni G."/>
            <person name="Sassera D."/>
        </authorList>
    </citation>
    <scope>NUCLEOTIDE SEQUENCE [LARGE SCALE GENOMIC DNA]</scope>
    <source>
        <strain evidence="2 3">Sr 2-6</strain>
    </source>
</reference>
<feature type="domain" description="Resolvase/invertase-type recombinase catalytic" evidence="1">
    <location>
        <begin position="3"/>
        <end position="145"/>
    </location>
</feature>